<name>A0A1Q6IA51_BACUN</name>
<comment type="caution">
    <text evidence="1">The sequence shown here is derived from an EMBL/GenBank/DDBJ whole genome shotgun (WGS) entry which is preliminary data.</text>
</comment>
<evidence type="ECO:0000313" key="1">
    <source>
        <dbReference type="EMBL" id="OKZ35735.1"/>
    </source>
</evidence>
<proteinExistence type="predicted"/>
<dbReference type="Pfam" id="PF19555">
    <property type="entry name" value="DUF6078"/>
    <property type="match status" value="1"/>
</dbReference>
<dbReference type="AlphaFoldDB" id="A0A1Q6IA51"/>
<dbReference type="EMBL" id="MNQU01000159">
    <property type="protein sequence ID" value="OKZ35735.1"/>
    <property type="molecule type" value="Genomic_DNA"/>
</dbReference>
<evidence type="ECO:0000313" key="2">
    <source>
        <dbReference type="Proteomes" id="UP000186549"/>
    </source>
</evidence>
<dbReference type="InterPro" id="IPR045724">
    <property type="entry name" value="DUF6078"/>
</dbReference>
<dbReference type="Proteomes" id="UP000186549">
    <property type="component" value="Unassembled WGS sequence"/>
</dbReference>
<protein>
    <submittedName>
        <fullName evidence="1">Uncharacterized protein</fullName>
    </submittedName>
</protein>
<reference evidence="1 2" key="1">
    <citation type="journal article" date="2016" name="Nat. Biotechnol.">
        <title>Measurement of bacterial replication rates in microbial communities.</title>
        <authorList>
            <person name="Brown C.T."/>
            <person name="Olm M.R."/>
            <person name="Thomas B.C."/>
            <person name="Banfield J.F."/>
        </authorList>
    </citation>
    <scope>NUCLEOTIDE SEQUENCE [LARGE SCALE GENOMIC DNA]</scope>
    <source>
        <strain evidence="1">45_41</strain>
    </source>
</reference>
<accession>A0A1Q6IA51</accession>
<sequence length="157" mass="18149">MMKEETFDYSKVPHNFGLCATDTCPYTDTCLRRIAYTYAPSNNIFLYVLNPKAIESTAGKCKYYCSNKKVRYAKGFIHTAEAISVGQSGTFRYRLIGLWGIRRYYQKRKGETLLSPTEQQQVIAIARNLGLQRAIARNLGLQRTEYFDAYVEEYDFT</sequence>
<organism evidence="1 2">
    <name type="scientific">Bacteroides uniformis</name>
    <dbReference type="NCBI Taxonomy" id="820"/>
    <lineage>
        <taxon>Bacteria</taxon>
        <taxon>Pseudomonadati</taxon>
        <taxon>Bacteroidota</taxon>
        <taxon>Bacteroidia</taxon>
        <taxon>Bacteroidales</taxon>
        <taxon>Bacteroidaceae</taxon>
        <taxon>Bacteroides</taxon>
    </lineage>
</organism>
<gene>
    <name evidence="1" type="ORF">BHV79_05935</name>
</gene>